<organism evidence="8 9">
    <name type="scientific">Mycolicibacterium chlorophenolicum</name>
    <dbReference type="NCBI Taxonomy" id="37916"/>
    <lineage>
        <taxon>Bacteria</taxon>
        <taxon>Bacillati</taxon>
        <taxon>Actinomycetota</taxon>
        <taxon>Actinomycetes</taxon>
        <taxon>Mycobacteriales</taxon>
        <taxon>Mycobacteriaceae</taxon>
        <taxon>Mycolicibacterium</taxon>
    </lineage>
</organism>
<dbReference type="SMR" id="A0A0J6Z388"/>
<dbReference type="SUPFAM" id="SSF55874">
    <property type="entry name" value="ATPase domain of HSP90 chaperone/DNA topoisomerase II/histidine kinase"/>
    <property type="match status" value="1"/>
</dbReference>
<dbReference type="PANTHER" id="PTHR24421:SF10">
    <property type="entry name" value="NITRATE_NITRITE SENSOR PROTEIN NARQ"/>
    <property type="match status" value="1"/>
</dbReference>
<dbReference type="SMART" id="SM00387">
    <property type="entry name" value="HATPase_c"/>
    <property type="match status" value="1"/>
</dbReference>
<evidence type="ECO:0000256" key="1">
    <source>
        <dbReference type="ARBA" id="ARBA00000085"/>
    </source>
</evidence>
<dbReference type="InterPro" id="IPR005467">
    <property type="entry name" value="His_kinase_dom"/>
</dbReference>
<feature type="transmembrane region" description="Helical" evidence="6">
    <location>
        <begin position="108"/>
        <end position="125"/>
    </location>
</feature>
<proteinExistence type="predicted"/>
<protein>
    <recommendedName>
        <fullName evidence="2">histidine kinase</fullName>
        <ecNumber evidence="2">2.7.13.3</ecNumber>
    </recommendedName>
</protein>
<dbReference type="GO" id="GO:0000160">
    <property type="term" value="P:phosphorelay signal transduction system"/>
    <property type="evidence" value="ECO:0007669"/>
    <property type="project" value="UniProtKB-KW"/>
</dbReference>
<evidence type="ECO:0000256" key="3">
    <source>
        <dbReference type="ARBA" id="ARBA00022679"/>
    </source>
</evidence>
<comment type="catalytic activity">
    <reaction evidence="1">
        <text>ATP + protein L-histidine = ADP + protein N-phospho-L-histidine.</text>
        <dbReference type="EC" id="2.7.13.3"/>
    </reaction>
</comment>
<dbReference type="GO" id="GO:0004673">
    <property type="term" value="F:protein histidine kinase activity"/>
    <property type="evidence" value="ECO:0007669"/>
    <property type="project" value="UniProtKB-EC"/>
</dbReference>
<gene>
    <name evidence="8" type="primary">narX</name>
    <name evidence="8" type="ORF">MCHLDSM_01789</name>
</gene>
<reference evidence="8 9" key="1">
    <citation type="journal article" date="2015" name="Genome Biol. Evol.">
        <title>Characterization of Three Mycobacterium spp. with Potential Use in Bioremediation by Genome Sequencing and Comparative Genomics.</title>
        <authorList>
            <person name="Das S."/>
            <person name="Pettersson B.M."/>
            <person name="Behra P.R."/>
            <person name="Ramesh M."/>
            <person name="Dasgupta S."/>
            <person name="Bhattacharya A."/>
            <person name="Kirsebom L.A."/>
        </authorList>
    </citation>
    <scope>NUCLEOTIDE SEQUENCE [LARGE SCALE GENOMIC DNA]</scope>
    <source>
        <strain evidence="8 9">DSM 43826</strain>
    </source>
</reference>
<name>A0A0J6Z388_9MYCO</name>
<keyword evidence="6" id="KW-1133">Transmembrane helix</keyword>
<dbReference type="CDD" id="cd16917">
    <property type="entry name" value="HATPase_UhpB-NarQ-NarX-like"/>
    <property type="match status" value="1"/>
</dbReference>
<dbReference type="PATRIC" id="fig|37916.4.peg.1703"/>
<dbReference type="PROSITE" id="PS50109">
    <property type="entry name" value="HIS_KIN"/>
    <property type="match status" value="1"/>
</dbReference>
<dbReference type="EMBL" id="JYNL01000019">
    <property type="protein sequence ID" value="KMO79121.1"/>
    <property type="molecule type" value="Genomic_DNA"/>
</dbReference>
<dbReference type="PANTHER" id="PTHR24421">
    <property type="entry name" value="NITRATE/NITRITE SENSOR PROTEIN NARX-RELATED"/>
    <property type="match status" value="1"/>
</dbReference>
<evidence type="ECO:0000259" key="7">
    <source>
        <dbReference type="PROSITE" id="PS50109"/>
    </source>
</evidence>
<evidence type="ECO:0000256" key="2">
    <source>
        <dbReference type="ARBA" id="ARBA00012438"/>
    </source>
</evidence>
<feature type="domain" description="Histidine kinase" evidence="7">
    <location>
        <begin position="311"/>
        <end position="402"/>
    </location>
</feature>
<keyword evidence="3 8" id="KW-0808">Transferase</keyword>
<keyword evidence="5" id="KW-0902">Two-component regulatory system</keyword>
<dbReference type="Proteomes" id="UP000036513">
    <property type="component" value="Unassembled WGS sequence"/>
</dbReference>
<keyword evidence="6" id="KW-0812">Transmembrane</keyword>
<keyword evidence="9" id="KW-1185">Reference proteome</keyword>
<sequence length="426" mass="45959">MQQVAPDSQLTLLRGTLLQLALRALLTAFIVVTLLLEPPVRDRWICVAVLMVYVVVIGCWSVWVRTPARAALPARTAVTLLVSAADVLVVSALSVLSGVTSPQEWTSDVVRMGFFLIPLIAAAQLDPVISAAVAVPTVSAFLATCWITRSANEEPWASILLSCAVLAGLAGGSVALSFIQRSVVDTVVELARQRNQLLEELLGLEKRERQTISERLHDGALQYVLVARQDMEEVREGSTVAADRMESALVECSGLLRDVVRELHPDVLTRLGLKSAISALTESLTSRTKLAMEFDARTWPDDSRTEADYVLYSAAREALTNVIKHARAQHIWIELESDNGLASLRVADDGVGISEEMIARKAREGHIGMASIRTKVLASGGQFDVRSTSPGTELTISIPLPTAHRPAAGGLVVSGKPPEQVNQTVV</sequence>
<accession>A0A0J6Z388</accession>
<feature type="transmembrane region" description="Helical" evidence="6">
    <location>
        <begin position="159"/>
        <end position="179"/>
    </location>
</feature>
<feature type="transmembrane region" description="Helical" evidence="6">
    <location>
        <begin position="44"/>
        <end position="64"/>
    </location>
</feature>
<keyword evidence="6" id="KW-0472">Membrane</keyword>
<evidence type="ECO:0000256" key="4">
    <source>
        <dbReference type="ARBA" id="ARBA00022777"/>
    </source>
</evidence>
<dbReference type="InterPro" id="IPR050482">
    <property type="entry name" value="Sensor_HK_TwoCompSys"/>
</dbReference>
<dbReference type="Gene3D" id="3.30.565.10">
    <property type="entry name" value="Histidine kinase-like ATPase, C-terminal domain"/>
    <property type="match status" value="1"/>
</dbReference>
<dbReference type="AlphaFoldDB" id="A0A0J6Z388"/>
<feature type="transmembrane region" description="Helical" evidence="6">
    <location>
        <begin position="20"/>
        <end position="37"/>
    </location>
</feature>
<dbReference type="RefSeq" id="WP_048469569.1">
    <property type="nucleotide sequence ID" value="NZ_JYNL01000019.1"/>
</dbReference>
<keyword evidence="4" id="KW-0418">Kinase</keyword>
<feature type="transmembrane region" description="Helical" evidence="6">
    <location>
        <begin position="76"/>
        <end position="96"/>
    </location>
</feature>
<evidence type="ECO:0000313" key="8">
    <source>
        <dbReference type="EMBL" id="KMO79121.1"/>
    </source>
</evidence>
<comment type="caution">
    <text evidence="8">The sequence shown here is derived from an EMBL/GenBank/DDBJ whole genome shotgun (WGS) entry which is preliminary data.</text>
</comment>
<dbReference type="EC" id="2.7.13.3" evidence="2"/>
<evidence type="ECO:0000313" key="9">
    <source>
        <dbReference type="Proteomes" id="UP000036513"/>
    </source>
</evidence>
<evidence type="ECO:0000256" key="6">
    <source>
        <dbReference type="SAM" id="Phobius"/>
    </source>
</evidence>
<dbReference type="InterPro" id="IPR036890">
    <property type="entry name" value="HATPase_C_sf"/>
</dbReference>
<dbReference type="Pfam" id="PF02518">
    <property type="entry name" value="HATPase_c"/>
    <property type="match status" value="1"/>
</dbReference>
<evidence type="ECO:0000256" key="5">
    <source>
        <dbReference type="ARBA" id="ARBA00023012"/>
    </source>
</evidence>
<dbReference type="InterPro" id="IPR003594">
    <property type="entry name" value="HATPase_dom"/>
</dbReference>
<dbReference type="STRING" id="37916.MCHLDSM_01789"/>